<proteinExistence type="evidence at transcript level"/>
<accession>R4WPV1</accession>
<reference evidence="1" key="1">
    <citation type="journal article" date="2013" name="PLoS ONE">
        <title>Gene expression in gut symbiotic organ of stinkbug affected by extracellular bacterial symbiont.</title>
        <authorList>
            <person name="Futahashi R."/>
            <person name="Tanaka K."/>
            <person name="Tanahashi M."/>
            <person name="Nikoh N."/>
            <person name="Kikuchi Y."/>
            <person name="Lee B.L."/>
            <person name="Fukatsu T."/>
        </authorList>
    </citation>
    <scope>NUCLEOTIDE SEQUENCE</scope>
    <source>
        <tissue evidence="1">Midgut</tissue>
    </source>
</reference>
<dbReference type="AlphaFoldDB" id="R4WPV1"/>
<organism evidence="1">
    <name type="scientific">Riptortus pedestris</name>
    <name type="common">Bean bug</name>
    <dbReference type="NCBI Taxonomy" id="329032"/>
    <lineage>
        <taxon>Eukaryota</taxon>
        <taxon>Metazoa</taxon>
        <taxon>Ecdysozoa</taxon>
        <taxon>Arthropoda</taxon>
        <taxon>Hexapoda</taxon>
        <taxon>Insecta</taxon>
        <taxon>Pterygota</taxon>
        <taxon>Neoptera</taxon>
        <taxon>Paraneoptera</taxon>
        <taxon>Hemiptera</taxon>
        <taxon>Heteroptera</taxon>
        <taxon>Panheteroptera</taxon>
        <taxon>Pentatomomorpha</taxon>
        <taxon>Coreoidea</taxon>
        <taxon>Alydidae</taxon>
        <taxon>Riptortus</taxon>
    </lineage>
</organism>
<name>R4WPV1_RIPPE</name>
<dbReference type="PANTHER" id="PTHR10224:SF17">
    <property type="entry name" value="DJ-1_PFPI DOMAIN-CONTAINING PROTEIN"/>
    <property type="match status" value="1"/>
</dbReference>
<evidence type="ECO:0000313" key="1">
    <source>
        <dbReference type="EMBL" id="BAN20916.1"/>
    </source>
</evidence>
<protein>
    <submittedName>
        <fullName evidence="1">Unkown protein</fullName>
    </submittedName>
</protein>
<dbReference type="InterPro" id="IPR029062">
    <property type="entry name" value="Class_I_gatase-like"/>
</dbReference>
<dbReference type="SUPFAM" id="SSF52317">
    <property type="entry name" value="Class I glutamine amidotransferase-like"/>
    <property type="match status" value="1"/>
</dbReference>
<dbReference type="PANTHER" id="PTHR10224">
    <property type="entry name" value="ES1 PROTEIN HOMOLOG, MITOCHONDRIAL"/>
    <property type="match status" value="1"/>
</dbReference>
<dbReference type="NCBIfam" id="NF008747">
    <property type="entry name" value="PRK11780.1"/>
    <property type="match status" value="1"/>
</dbReference>
<dbReference type="GO" id="GO:0005739">
    <property type="term" value="C:mitochondrion"/>
    <property type="evidence" value="ECO:0007669"/>
    <property type="project" value="TreeGrafter"/>
</dbReference>
<sequence>MFRKAVSPFVLSSLRNNIKILNARSVSTDSNKVAVVLSGCGVYDGTEIHEAAAVLSHLTRNDAIPCCFAPDVPQLHVINHLKGEEDKTHQRNVLQESARIARGSVENLCKLLENQSCYDAVIFPGGFGAAKNLSDFAVKGTELTVHPDVVKLLKDFHCAKKPIGLICISPILAAKVICNVRITLGRDSCDKWPHRGAIDAARKLGAQIEERDVNDYVFDEKNMVFSTPAFMYDGAFHEIDDGIGNMIKYMLTYIRQKYKN</sequence>
<dbReference type="EMBL" id="AK417701">
    <property type="protein sequence ID" value="BAN20916.1"/>
    <property type="molecule type" value="mRNA"/>
</dbReference>
<dbReference type="Gene3D" id="3.40.50.880">
    <property type="match status" value="1"/>
</dbReference>